<protein>
    <submittedName>
        <fullName evidence="3">VOC family protein</fullName>
    </submittedName>
</protein>
<dbReference type="PROSITE" id="PS00934">
    <property type="entry name" value="GLYOXALASE_I_1"/>
    <property type="match status" value="1"/>
</dbReference>
<keyword evidence="1" id="KW-0479">Metal-binding</keyword>
<gene>
    <name evidence="3" type="ORF">ACFQRF_22995</name>
</gene>
<dbReference type="InterPro" id="IPR037523">
    <property type="entry name" value="VOC_core"/>
</dbReference>
<dbReference type="PROSITE" id="PS51819">
    <property type="entry name" value="VOC"/>
    <property type="match status" value="1"/>
</dbReference>
<dbReference type="RefSeq" id="WP_379873248.1">
    <property type="nucleotide sequence ID" value="NZ_JBHTBH010000013.1"/>
</dbReference>
<keyword evidence="4" id="KW-1185">Reference proteome</keyword>
<comment type="caution">
    <text evidence="3">The sequence shown here is derived from an EMBL/GenBank/DDBJ whole genome shotgun (WGS) entry which is preliminary data.</text>
</comment>
<feature type="domain" description="VOC" evidence="2">
    <location>
        <begin position="6"/>
        <end position="128"/>
    </location>
</feature>
<dbReference type="Pfam" id="PF00903">
    <property type="entry name" value="Glyoxalase"/>
    <property type="match status" value="1"/>
</dbReference>
<evidence type="ECO:0000313" key="4">
    <source>
        <dbReference type="Proteomes" id="UP001596540"/>
    </source>
</evidence>
<dbReference type="SUPFAM" id="SSF54593">
    <property type="entry name" value="Glyoxalase/Bleomycin resistance protein/Dihydroxybiphenyl dioxygenase"/>
    <property type="match status" value="1"/>
</dbReference>
<evidence type="ECO:0000313" key="3">
    <source>
        <dbReference type="EMBL" id="MFC7330601.1"/>
    </source>
</evidence>
<dbReference type="Gene3D" id="3.10.180.10">
    <property type="entry name" value="2,3-Dihydroxybiphenyl 1,2-Dioxygenase, domain 1"/>
    <property type="match status" value="1"/>
</dbReference>
<dbReference type="EMBL" id="JBHTBH010000013">
    <property type="protein sequence ID" value="MFC7330601.1"/>
    <property type="molecule type" value="Genomic_DNA"/>
</dbReference>
<dbReference type="Proteomes" id="UP001596540">
    <property type="component" value="Unassembled WGS sequence"/>
</dbReference>
<dbReference type="InterPro" id="IPR004360">
    <property type="entry name" value="Glyas_Fos-R_dOase_dom"/>
</dbReference>
<organism evidence="3 4">
    <name type="scientific">Marinactinospora rubrisoli</name>
    <dbReference type="NCBI Taxonomy" id="2715399"/>
    <lineage>
        <taxon>Bacteria</taxon>
        <taxon>Bacillati</taxon>
        <taxon>Actinomycetota</taxon>
        <taxon>Actinomycetes</taxon>
        <taxon>Streptosporangiales</taxon>
        <taxon>Nocardiopsidaceae</taxon>
        <taxon>Marinactinospora</taxon>
    </lineage>
</organism>
<dbReference type="CDD" id="cd06587">
    <property type="entry name" value="VOC"/>
    <property type="match status" value="1"/>
</dbReference>
<dbReference type="InterPro" id="IPR029068">
    <property type="entry name" value="Glyas_Bleomycin-R_OHBP_Dase"/>
</dbReference>
<proteinExistence type="predicted"/>
<dbReference type="InterPro" id="IPR018146">
    <property type="entry name" value="Glyoxalase_1_CS"/>
</dbReference>
<accession>A0ABW2KKT8</accession>
<sequence length="136" mass="15345">MPKLTGLAHITLSVRDRDVSVDFYRSVLGFREYETRDDARWLRTTCRHSCGVVLGIVEHKDHFNARFDHRHAGVDHVAFEVGGIGELETWEERLSDLDVDHAPIVHCEAGSVLSFADPDGVQLELFCAREPDTGED</sequence>
<evidence type="ECO:0000259" key="2">
    <source>
        <dbReference type="PROSITE" id="PS51819"/>
    </source>
</evidence>
<name>A0ABW2KKT8_9ACTN</name>
<evidence type="ECO:0000256" key="1">
    <source>
        <dbReference type="ARBA" id="ARBA00022723"/>
    </source>
</evidence>
<reference evidence="4" key="1">
    <citation type="journal article" date="2019" name="Int. J. Syst. Evol. Microbiol.">
        <title>The Global Catalogue of Microorganisms (GCM) 10K type strain sequencing project: providing services to taxonomists for standard genome sequencing and annotation.</title>
        <authorList>
            <consortium name="The Broad Institute Genomics Platform"/>
            <consortium name="The Broad Institute Genome Sequencing Center for Infectious Disease"/>
            <person name="Wu L."/>
            <person name="Ma J."/>
        </authorList>
    </citation>
    <scope>NUCLEOTIDE SEQUENCE [LARGE SCALE GENOMIC DNA]</scope>
    <source>
        <strain evidence="4">CGMCC 4.7382</strain>
    </source>
</reference>